<proteinExistence type="predicted"/>
<keyword evidence="2" id="KW-1185">Reference proteome</keyword>
<organism evidence="1 2">
    <name type="scientific">Cichorium intybus</name>
    <name type="common">Chicory</name>
    <dbReference type="NCBI Taxonomy" id="13427"/>
    <lineage>
        <taxon>Eukaryota</taxon>
        <taxon>Viridiplantae</taxon>
        <taxon>Streptophyta</taxon>
        <taxon>Embryophyta</taxon>
        <taxon>Tracheophyta</taxon>
        <taxon>Spermatophyta</taxon>
        <taxon>Magnoliopsida</taxon>
        <taxon>eudicotyledons</taxon>
        <taxon>Gunneridae</taxon>
        <taxon>Pentapetalae</taxon>
        <taxon>asterids</taxon>
        <taxon>campanulids</taxon>
        <taxon>Asterales</taxon>
        <taxon>Asteraceae</taxon>
        <taxon>Cichorioideae</taxon>
        <taxon>Cichorieae</taxon>
        <taxon>Cichoriinae</taxon>
        <taxon>Cichorium</taxon>
    </lineage>
</organism>
<dbReference type="EMBL" id="CM042011">
    <property type="protein sequence ID" value="KAI3768312.1"/>
    <property type="molecule type" value="Genomic_DNA"/>
</dbReference>
<reference evidence="2" key="1">
    <citation type="journal article" date="2022" name="Mol. Ecol. Resour.">
        <title>The genomes of chicory, endive, great burdock and yacon provide insights into Asteraceae palaeo-polyploidization history and plant inulin production.</title>
        <authorList>
            <person name="Fan W."/>
            <person name="Wang S."/>
            <person name="Wang H."/>
            <person name="Wang A."/>
            <person name="Jiang F."/>
            <person name="Liu H."/>
            <person name="Zhao H."/>
            <person name="Xu D."/>
            <person name="Zhang Y."/>
        </authorList>
    </citation>
    <scope>NUCLEOTIDE SEQUENCE [LARGE SCALE GENOMIC DNA]</scope>
    <source>
        <strain evidence="2">cv. Punajuju</strain>
    </source>
</reference>
<protein>
    <submittedName>
        <fullName evidence="1">Uncharacterized protein</fullName>
    </submittedName>
</protein>
<name>A0ACB9FCF8_CICIN</name>
<accession>A0ACB9FCF8</accession>
<comment type="caution">
    <text evidence="1">The sequence shown here is derived from an EMBL/GenBank/DDBJ whole genome shotgun (WGS) entry which is preliminary data.</text>
</comment>
<gene>
    <name evidence="1" type="ORF">L2E82_18885</name>
</gene>
<sequence>MVKDEGWIDEVGDEASNSEEGSSLYPSEEEEEEWSDDLSVNNSVDSKSEEEVWMKGDRPVDDEEAWMEGIRPVEVVEECQQSVMPGLGGTRPNENIDAVSKEKHEWCDKEEDSGHVVNRNSPCAVTSILGKCGNDDTCVGKGVKKDVIQICRSHEGVCGLVGDKAQSVDPLGCGKSPNSENIPPGIKKGEAHVDYSTNGYTGAVSNGAKILDKSKQNNIETETEEYRTKKLTNLKVGCQEKEVTQGEGVMPSAAKVNGPK</sequence>
<evidence type="ECO:0000313" key="1">
    <source>
        <dbReference type="EMBL" id="KAI3768312.1"/>
    </source>
</evidence>
<dbReference type="Proteomes" id="UP001055811">
    <property type="component" value="Linkage Group LG03"/>
</dbReference>
<evidence type="ECO:0000313" key="2">
    <source>
        <dbReference type="Proteomes" id="UP001055811"/>
    </source>
</evidence>
<reference evidence="1 2" key="2">
    <citation type="journal article" date="2022" name="Mol. Ecol. Resour.">
        <title>The genomes of chicory, endive, great burdock and yacon provide insights into Asteraceae paleo-polyploidization history and plant inulin production.</title>
        <authorList>
            <person name="Fan W."/>
            <person name="Wang S."/>
            <person name="Wang H."/>
            <person name="Wang A."/>
            <person name="Jiang F."/>
            <person name="Liu H."/>
            <person name="Zhao H."/>
            <person name="Xu D."/>
            <person name="Zhang Y."/>
        </authorList>
    </citation>
    <scope>NUCLEOTIDE SEQUENCE [LARGE SCALE GENOMIC DNA]</scope>
    <source>
        <strain evidence="2">cv. Punajuju</strain>
        <tissue evidence="1">Leaves</tissue>
    </source>
</reference>